<dbReference type="EMBL" id="JAAAHW010003126">
    <property type="protein sequence ID" value="KAF9988459.1"/>
    <property type="molecule type" value="Genomic_DNA"/>
</dbReference>
<dbReference type="GO" id="GO:0005811">
    <property type="term" value="C:lipid droplet"/>
    <property type="evidence" value="ECO:0007669"/>
    <property type="project" value="TreeGrafter"/>
</dbReference>
<evidence type="ECO:0000256" key="2">
    <source>
        <dbReference type="SAM" id="MobiDB-lite"/>
    </source>
</evidence>
<organism evidence="3 4">
    <name type="scientific">Modicella reniformis</name>
    <dbReference type="NCBI Taxonomy" id="1440133"/>
    <lineage>
        <taxon>Eukaryota</taxon>
        <taxon>Fungi</taxon>
        <taxon>Fungi incertae sedis</taxon>
        <taxon>Mucoromycota</taxon>
        <taxon>Mortierellomycotina</taxon>
        <taxon>Mortierellomycetes</taxon>
        <taxon>Mortierellales</taxon>
        <taxon>Mortierellaceae</taxon>
        <taxon>Modicella</taxon>
    </lineage>
</organism>
<reference evidence="3" key="1">
    <citation type="journal article" date="2020" name="Fungal Divers.">
        <title>Resolving the Mortierellaceae phylogeny through synthesis of multi-gene phylogenetics and phylogenomics.</title>
        <authorList>
            <person name="Vandepol N."/>
            <person name="Liber J."/>
            <person name="Desiro A."/>
            <person name="Na H."/>
            <person name="Kennedy M."/>
            <person name="Barry K."/>
            <person name="Grigoriev I.V."/>
            <person name="Miller A.N."/>
            <person name="O'Donnell K."/>
            <person name="Stajich J.E."/>
            <person name="Bonito G."/>
        </authorList>
    </citation>
    <scope>NUCLEOTIDE SEQUENCE</scope>
    <source>
        <strain evidence="3">MES-2147</strain>
    </source>
</reference>
<dbReference type="PANTHER" id="PTHR14024">
    <property type="entry name" value="PERILIPIN"/>
    <property type="match status" value="1"/>
</dbReference>
<keyword evidence="4" id="KW-1185">Reference proteome</keyword>
<evidence type="ECO:0000256" key="1">
    <source>
        <dbReference type="ARBA" id="ARBA00006311"/>
    </source>
</evidence>
<dbReference type="AlphaFoldDB" id="A0A9P6MBV3"/>
<protein>
    <submittedName>
        <fullName evidence="3">Uncharacterized protein</fullName>
    </submittedName>
</protein>
<dbReference type="Pfam" id="PF03036">
    <property type="entry name" value="Perilipin"/>
    <property type="match status" value="1"/>
</dbReference>
<evidence type="ECO:0000313" key="3">
    <source>
        <dbReference type="EMBL" id="KAF9988459.1"/>
    </source>
</evidence>
<proteinExistence type="inferred from homology"/>
<comment type="similarity">
    <text evidence="1">Belongs to the perilipin family.</text>
</comment>
<dbReference type="GO" id="GO:0010890">
    <property type="term" value="P:positive regulation of triglyceride storage"/>
    <property type="evidence" value="ECO:0007669"/>
    <property type="project" value="TreeGrafter"/>
</dbReference>
<feature type="compositionally biased region" description="Polar residues" evidence="2">
    <location>
        <begin position="1"/>
        <end position="12"/>
    </location>
</feature>
<dbReference type="Proteomes" id="UP000749646">
    <property type="component" value="Unassembled WGS sequence"/>
</dbReference>
<dbReference type="InterPro" id="IPR004279">
    <property type="entry name" value="Perilipin"/>
</dbReference>
<gene>
    <name evidence="3" type="ORF">BGZ65_003907</name>
</gene>
<dbReference type="PANTHER" id="PTHR14024:SF49">
    <property type="entry name" value="LIPID STORAGE DROPLETS SURFACE-BINDING PROTEIN 1"/>
    <property type="match status" value="1"/>
</dbReference>
<evidence type="ECO:0000313" key="4">
    <source>
        <dbReference type="Proteomes" id="UP000749646"/>
    </source>
</evidence>
<sequence length="447" mass="48732">MSNQKYTGSSESEASDVEERNHSRTSTSSLEEDQVNKQNGHAQANGHESAGFITRTLNSYKYSRIALDTAGSAVETVNKYTEPYQKRLQPHLQPTISKVDQLAVRSLDLVQDKFPIVTKPTSEIVTTVKKPISYVEESSKSAYTQIQTTIDTRVTAPVKSVTSSIASTASSTANKVTSTATSTANNIASKVNVHATPLVDGLEAAVGRYLPADADSDSEDAPQTNQVTRVAGIGRAVSRRVGRRVGGAVAPVTQSAKELRTRAEQNTVVVKSKDQLNALNTHLTTLLDSLQKHSKELSDNVQKVPREASHRVHTHITELSAKVVTELDTLTKYLKEHSPSLPDPVQARIQPLVTFVNERYVVAKDEWSKKNLSAIQKARNILHLTTEETLPILRGVVLDVKSALDKYQGKAQETIQKGYLKVQEVQSSANLAVASAYHAVHVILVGK</sequence>
<accession>A0A9P6MBV3</accession>
<feature type="region of interest" description="Disordered" evidence="2">
    <location>
        <begin position="1"/>
        <end position="50"/>
    </location>
</feature>
<name>A0A9P6MBV3_9FUNG</name>
<dbReference type="OrthoDB" id="376826at2759"/>
<dbReference type="GO" id="GO:0019915">
    <property type="term" value="P:lipid storage"/>
    <property type="evidence" value="ECO:0007669"/>
    <property type="project" value="TreeGrafter"/>
</dbReference>
<dbReference type="GO" id="GO:0005829">
    <property type="term" value="C:cytosol"/>
    <property type="evidence" value="ECO:0007669"/>
    <property type="project" value="TreeGrafter"/>
</dbReference>
<comment type="caution">
    <text evidence="3">The sequence shown here is derived from an EMBL/GenBank/DDBJ whole genome shotgun (WGS) entry which is preliminary data.</text>
</comment>